<keyword evidence="1" id="KW-1133">Transmembrane helix</keyword>
<dbReference type="RefSeq" id="WP_268759015.1">
    <property type="nucleotide sequence ID" value="NZ_CP113836.1"/>
</dbReference>
<keyword evidence="1" id="KW-0812">Transmembrane</keyword>
<gene>
    <name evidence="2" type="ORF">ORV05_14525</name>
</gene>
<reference evidence="2" key="1">
    <citation type="submission" date="2022-11" db="EMBL/GenBank/DDBJ databases">
        <authorList>
            <person name="Mo P."/>
        </authorList>
    </citation>
    <scope>NUCLEOTIDE SEQUENCE</scope>
    <source>
        <strain evidence="2">HUAS 11-8</strain>
    </source>
</reference>
<proteinExistence type="predicted"/>
<name>A0ABY7B977_9PSEU</name>
<organism evidence="2 3">
    <name type="scientific">Amycolatopsis cynarae</name>
    <dbReference type="NCBI Taxonomy" id="2995223"/>
    <lineage>
        <taxon>Bacteria</taxon>
        <taxon>Bacillati</taxon>
        <taxon>Actinomycetota</taxon>
        <taxon>Actinomycetes</taxon>
        <taxon>Pseudonocardiales</taxon>
        <taxon>Pseudonocardiaceae</taxon>
        <taxon>Amycolatopsis</taxon>
    </lineage>
</organism>
<feature type="transmembrane region" description="Helical" evidence="1">
    <location>
        <begin position="15"/>
        <end position="33"/>
    </location>
</feature>
<accession>A0ABY7B977</accession>
<evidence type="ECO:0000256" key="1">
    <source>
        <dbReference type="SAM" id="Phobius"/>
    </source>
</evidence>
<dbReference type="EMBL" id="CP113836">
    <property type="protein sequence ID" value="WAL68925.1"/>
    <property type="molecule type" value="Genomic_DNA"/>
</dbReference>
<evidence type="ECO:0000313" key="3">
    <source>
        <dbReference type="Proteomes" id="UP001163203"/>
    </source>
</evidence>
<keyword evidence="1" id="KW-0472">Membrane</keyword>
<feature type="transmembrane region" description="Helical" evidence="1">
    <location>
        <begin position="53"/>
        <end position="72"/>
    </location>
</feature>
<keyword evidence="3" id="KW-1185">Reference proteome</keyword>
<protein>
    <submittedName>
        <fullName evidence="2">LapA family protein</fullName>
    </submittedName>
</protein>
<evidence type="ECO:0000313" key="2">
    <source>
        <dbReference type="EMBL" id="WAL68925.1"/>
    </source>
</evidence>
<sequence length="77" mass="8426">MTQRSPSSTSDRVRANTRLIVAVVLTVIALVFILQNRQTVQIKLFFPTVSGPLWAALAAVGIVGLLVGFALGRHRRR</sequence>
<dbReference type="Proteomes" id="UP001163203">
    <property type="component" value="Chromosome"/>
</dbReference>